<evidence type="ECO:0000313" key="2">
    <source>
        <dbReference type="EMBL" id="GIH26779.1"/>
    </source>
</evidence>
<keyword evidence="1" id="KW-0472">Membrane</keyword>
<protein>
    <submittedName>
        <fullName evidence="2">Uncharacterized protein</fullName>
    </submittedName>
</protein>
<dbReference type="EMBL" id="BOOA01000045">
    <property type="protein sequence ID" value="GIH26779.1"/>
    <property type="molecule type" value="Genomic_DNA"/>
</dbReference>
<accession>A0A919UMA4</accession>
<comment type="caution">
    <text evidence="2">The sequence shown here is derived from an EMBL/GenBank/DDBJ whole genome shotgun (WGS) entry which is preliminary data.</text>
</comment>
<reference evidence="2" key="1">
    <citation type="submission" date="2021-01" db="EMBL/GenBank/DDBJ databases">
        <title>Whole genome shotgun sequence of Acrocarpospora phusangensis NBRC 108782.</title>
        <authorList>
            <person name="Komaki H."/>
            <person name="Tamura T."/>
        </authorList>
    </citation>
    <scope>NUCLEOTIDE SEQUENCE</scope>
    <source>
        <strain evidence="2">NBRC 108782</strain>
    </source>
</reference>
<dbReference type="Proteomes" id="UP000640052">
    <property type="component" value="Unassembled WGS sequence"/>
</dbReference>
<feature type="transmembrane region" description="Helical" evidence="1">
    <location>
        <begin position="12"/>
        <end position="35"/>
    </location>
</feature>
<dbReference type="AlphaFoldDB" id="A0A919UMA4"/>
<name>A0A919UMA4_9ACTN</name>
<dbReference type="RefSeq" id="WP_204043451.1">
    <property type="nucleotide sequence ID" value="NZ_BOOA01000045.1"/>
</dbReference>
<organism evidence="2 3">
    <name type="scientific">Acrocarpospora phusangensis</name>
    <dbReference type="NCBI Taxonomy" id="1070424"/>
    <lineage>
        <taxon>Bacteria</taxon>
        <taxon>Bacillati</taxon>
        <taxon>Actinomycetota</taxon>
        <taxon>Actinomycetes</taxon>
        <taxon>Streptosporangiales</taxon>
        <taxon>Streptosporangiaceae</taxon>
        <taxon>Acrocarpospora</taxon>
    </lineage>
</organism>
<keyword evidence="1" id="KW-0812">Transmembrane</keyword>
<proteinExistence type="predicted"/>
<keyword evidence="3" id="KW-1185">Reference proteome</keyword>
<evidence type="ECO:0000256" key="1">
    <source>
        <dbReference type="SAM" id="Phobius"/>
    </source>
</evidence>
<gene>
    <name evidence="2" type="ORF">Aph01nite_50890</name>
</gene>
<sequence length="162" mass="17644">MTERPIRARARIALYAVVTLCTVFAGFALLAHILVPRCLFAGVVKREVPVPPASAGPREVVNAYIEAMLGKDEKAVRALSVPETDFDNLILPFQDWISASGLSIDEPYATTDCPAGEKCQRMMVTMDLCAVNEGSHPDGHFATGFQVRYVNDRWLVTGFGSG</sequence>
<keyword evidence="1" id="KW-1133">Transmembrane helix</keyword>
<evidence type="ECO:0000313" key="3">
    <source>
        <dbReference type="Proteomes" id="UP000640052"/>
    </source>
</evidence>